<dbReference type="OrthoDB" id="2830640at2759"/>
<dbReference type="GeneID" id="28829853"/>
<organism evidence="3 4">
    <name type="scientific">Mollisia scopiformis</name>
    <name type="common">Conifer needle endophyte fungus</name>
    <name type="synonym">Phialocephala scopiformis</name>
    <dbReference type="NCBI Taxonomy" id="149040"/>
    <lineage>
        <taxon>Eukaryota</taxon>
        <taxon>Fungi</taxon>
        <taxon>Dikarya</taxon>
        <taxon>Ascomycota</taxon>
        <taxon>Pezizomycotina</taxon>
        <taxon>Leotiomycetes</taxon>
        <taxon>Helotiales</taxon>
        <taxon>Mollisiaceae</taxon>
        <taxon>Mollisia</taxon>
    </lineage>
</organism>
<feature type="transmembrane region" description="Helical" evidence="2">
    <location>
        <begin position="357"/>
        <end position="378"/>
    </location>
</feature>
<accession>A0A194X2R3</accession>
<dbReference type="InParanoid" id="A0A194X2R3"/>
<keyword evidence="2" id="KW-1133">Transmembrane helix</keyword>
<proteinExistence type="predicted"/>
<evidence type="ECO:0000313" key="3">
    <source>
        <dbReference type="EMBL" id="KUJ14471.1"/>
    </source>
</evidence>
<feature type="compositionally biased region" description="Polar residues" evidence="1">
    <location>
        <begin position="455"/>
        <end position="465"/>
    </location>
</feature>
<evidence type="ECO:0000313" key="4">
    <source>
        <dbReference type="Proteomes" id="UP000070700"/>
    </source>
</evidence>
<dbReference type="KEGG" id="psco:LY89DRAFT_736505"/>
<keyword evidence="2" id="KW-0812">Transmembrane</keyword>
<keyword evidence="4" id="KW-1185">Reference proteome</keyword>
<name>A0A194X2R3_MOLSC</name>
<dbReference type="GO" id="GO:0016020">
    <property type="term" value="C:membrane"/>
    <property type="evidence" value="ECO:0007669"/>
    <property type="project" value="InterPro"/>
</dbReference>
<dbReference type="Proteomes" id="UP000070700">
    <property type="component" value="Unassembled WGS sequence"/>
</dbReference>
<protein>
    <submittedName>
        <fullName evidence="3">Uncharacterized protein</fullName>
    </submittedName>
</protein>
<dbReference type="AlphaFoldDB" id="A0A194X2R3"/>
<dbReference type="EMBL" id="KQ947420">
    <property type="protein sequence ID" value="KUJ14471.1"/>
    <property type="molecule type" value="Genomic_DNA"/>
</dbReference>
<feature type="transmembrane region" description="Helical" evidence="2">
    <location>
        <begin position="316"/>
        <end position="337"/>
    </location>
</feature>
<evidence type="ECO:0000256" key="1">
    <source>
        <dbReference type="SAM" id="MobiDB-lite"/>
    </source>
</evidence>
<dbReference type="Pfam" id="PF01544">
    <property type="entry name" value="CorA"/>
    <property type="match status" value="1"/>
</dbReference>
<dbReference type="RefSeq" id="XP_018068826.1">
    <property type="nucleotide sequence ID" value="XM_018220127.1"/>
</dbReference>
<sequence>MPDFNDFVLDASWDAASPPPLQTWTRAPQGQNIMIGEGSGQNSSPFSMTAQVFTRKCSEIGFSQPFLDKLISRAPLFEYRFVFPGPTDPTATAVSPTHLEVAMANFENDSFFCLFRYGLIDRRSHCLLFLKTGDYLKKDLLKATDFIPWLDNNQEVLQRHPMLILNVILAFIQGREYEFVEWRMDLYDMESRLGVTRDGTYLNSSGYASIDHDFRLLNADIAGFVKKVADTELSASTVLEHAKSVQRLMGICEDLQSSPNNQLRILSEQREELQATIIRAELYLKHMKMARDVLQSLTAVLYNRISKQDTDSMKTIAVVTLVFLPATFISAIFSTGIFNFHATESPDNPRTVSKYGWVYLIACLLSTALTLISWSCWYRWGRVWLEKLNFSRIHSHGTRKSSNSGKRQLWRRGIAALPRLRRAPNRRVNTDVENPLRNPDPPEELHNMTIPNIGVSPQQSGNENP</sequence>
<evidence type="ECO:0000256" key="2">
    <source>
        <dbReference type="SAM" id="Phobius"/>
    </source>
</evidence>
<dbReference type="GO" id="GO:0046873">
    <property type="term" value="F:metal ion transmembrane transporter activity"/>
    <property type="evidence" value="ECO:0007669"/>
    <property type="project" value="InterPro"/>
</dbReference>
<keyword evidence="2" id="KW-0472">Membrane</keyword>
<reference evidence="3 4" key="1">
    <citation type="submission" date="2015-10" db="EMBL/GenBank/DDBJ databases">
        <title>Full genome of DAOMC 229536 Phialocephala scopiformis, a fungal endophyte of spruce producing the potent anti-insectan compound rugulosin.</title>
        <authorList>
            <consortium name="DOE Joint Genome Institute"/>
            <person name="Walker A.K."/>
            <person name="Frasz S.L."/>
            <person name="Seifert K.A."/>
            <person name="Miller J.D."/>
            <person name="Mondo S.J."/>
            <person name="Labutti K."/>
            <person name="Lipzen A."/>
            <person name="Dockter R."/>
            <person name="Kennedy M."/>
            <person name="Grigoriev I.V."/>
            <person name="Spatafora J.W."/>
        </authorList>
    </citation>
    <scope>NUCLEOTIDE SEQUENCE [LARGE SCALE GENOMIC DNA]</scope>
    <source>
        <strain evidence="3 4">CBS 120377</strain>
    </source>
</reference>
<dbReference type="InterPro" id="IPR002523">
    <property type="entry name" value="MgTranspt_CorA/ZnTranspt_ZntB"/>
</dbReference>
<gene>
    <name evidence="3" type="ORF">LY89DRAFT_736505</name>
</gene>
<feature type="region of interest" description="Disordered" evidence="1">
    <location>
        <begin position="426"/>
        <end position="465"/>
    </location>
</feature>
<dbReference type="Gene3D" id="1.20.58.340">
    <property type="entry name" value="Magnesium transport protein CorA, transmembrane region"/>
    <property type="match status" value="1"/>
</dbReference>